<feature type="repeat" description="ANK" evidence="3">
    <location>
        <begin position="771"/>
        <end position="794"/>
    </location>
</feature>
<dbReference type="PROSITE" id="PS50297">
    <property type="entry name" value="ANK_REP_REGION"/>
    <property type="match status" value="8"/>
</dbReference>
<name>A0A8H3J9E2_9LECA</name>
<reference evidence="4" key="1">
    <citation type="submission" date="2021-03" db="EMBL/GenBank/DDBJ databases">
        <authorList>
            <person name="Tagirdzhanova G."/>
        </authorList>
    </citation>
    <scope>NUCLEOTIDE SEQUENCE</scope>
</reference>
<dbReference type="PRINTS" id="PR01415">
    <property type="entry name" value="ANKYRIN"/>
</dbReference>
<dbReference type="Pfam" id="PF12796">
    <property type="entry name" value="Ank_2"/>
    <property type="match status" value="8"/>
</dbReference>
<gene>
    <name evidence="4" type="ORF">ALECFALPRED_010706</name>
</gene>
<keyword evidence="1" id="KW-0677">Repeat</keyword>
<evidence type="ECO:0000313" key="4">
    <source>
        <dbReference type="EMBL" id="CAF9943151.1"/>
    </source>
</evidence>
<dbReference type="EMBL" id="CAJPDR010000906">
    <property type="protein sequence ID" value="CAF9943151.1"/>
    <property type="molecule type" value="Genomic_DNA"/>
</dbReference>
<evidence type="ECO:0000256" key="1">
    <source>
        <dbReference type="ARBA" id="ARBA00022737"/>
    </source>
</evidence>
<feature type="repeat" description="ANK" evidence="3">
    <location>
        <begin position="305"/>
        <end position="337"/>
    </location>
</feature>
<feature type="repeat" description="ANK" evidence="3">
    <location>
        <begin position="733"/>
        <end position="765"/>
    </location>
</feature>
<feature type="repeat" description="ANK" evidence="3">
    <location>
        <begin position="620"/>
        <end position="652"/>
    </location>
</feature>
<feature type="repeat" description="ANK" evidence="3">
    <location>
        <begin position="479"/>
        <end position="511"/>
    </location>
</feature>
<dbReference type="PROSITE" id="PS50088">
    <property type="entry name" value="ANK_REPEAT"/>
    <property type="match status" value="14"/>
</dbReference>
<dbReference type="AlphaFoldDB" id="A0A8H3J9E2"/>
<feature type="repeat" description="ANK" evidence="3">
    <location>
        <begin position="338"/>
        <end position="359"/>
    </location>
</feature>
<keyword evidence="5" id="KW-1185">Reference proteome</keyword>
<dbReference type="InterPro" id="IPR036770">
    <property type="entry name" value="Ankyrin_rpt-contain_sf"/>
</dbReference>
<organism evidence="4 5">
    <name type="scientific">Alectoria fallacina</name>
    <dbReference type="NCBI Taxonomy" id="1903189"/>
    <lineage>
        <taxon>Eukaryota</taxon>
        <taxon>Fungi</taxon>
        <taxon>Dikarya</taxon>
        <taxon>Ascomycota</taxon>
        <taxon>Pezizomycotina</taxon>
        <taxon>Lecanoromycetes</taxon>
        <taxon>OSLEUM clade</taxon>
        <taxon>Lecanoromycetidae</taxon>
        <taxon>Lecanorales</taxon>
        <taxon>Lecanorineae</taxon>
        <taxon>Parmeliaceae</taxon>
        <taxon>Alectoria</taxon>
    </lineage>
</organism>
<protein>
    <submittedName>
        <fullName evidence="4">Uncharacterized protein</fullName>
    </submittedName>
</protein>
<dbReference type="PANTHER" id="PTHR24198">
    <property type="entry name" value="ANKYRIN REPEAT AND PROTEIN KINASE DOMAIN-CONTAINING PROTEIN"/>
    <property type="match status" value="1"/>
</dbReference>
<feature type="repeat" description="ANK" evidence="3">
    <location>
        <begin position="587"/>
        <end position="619"/>
    </location>
</feature>
<dbReference type="Proteomes" id="UP000664203">
    <property type="component" value="Unassembled WGS sequence"/>
</dbReference>
<dbReference type="OrthoDB" id="194358at2759"/>
<feature type="repeat" description="ANK" evidence="3">
    <location>
        <begin position="962"/>
        <end position="994"/>
    </location>
</feature>
<accession>A0A8H3J9E2</accession>
<feature type="repeat" description="ANK" evidence="3">
    <location>
        <begin position="202"/>
        <end position="234"/>
    </location>
</feature>
<feature type="repeat" description="ANK" evidence="3">
    <location>
        <begin position="896"/>
        <end position="928"/>
    </location>
</feature>
<comment type="caution">
    <text evidence="4">The sequence shown here is derived from an EMBL/GenBank/DDBJ whole genome shotgun (WGS) entry which is preliminary data.</text>
</comment>
<feature type="repeat" description="ANK" evidence="3">
    <location>
        <begin position="235"/>
        <end position="267"/>
    </location>
</feature>
<feature type="repeat" description="ANK" evidence="3">
    <location>
        <begin position="552"/>
        <end position="584"/>
    </location>
</feature>
<evidence type="ECO:0000313" key="5">
    <source>
        <dbReference type="Proteomes" id="UP000664203"/>
    </source>
</evidence>
<dbReference type="PANTHER" id="PTHR24198:SF165">
    <property type="entry name" value="ANKYRIN REPEAT-CONTAINING PROTEIN-RELATED"/>
    <property type="match status" value="1"/>
</dbReference>
<feature type="repeat" description="ANK" evidence="3">
    <location>
        <begin position="1101"/>
        <end position="1133"/>
    </location>
</feature>
<sequence>MYNLGKLIGWLISRGCDVNRNTVLGTPLHFALLGSGILLSKFEECPISGDTASETIELLLEAGADPNCYFEANTWKLSPLSIALSKGEWDVAIQLLDRGGSLDNSCLDILEEEMESENIFKIIEHTTPHNLRQENHGRLFRLALRVKSSNATRLMHKDKDLPSQTTHYEQTLRTAAEFGQVEILIGLLENQKLDINAADRSTGLTALHHAAKTDQLGVVQTLIDRGADSSRSGSLGKTVLHHSVQGREARCLQYLLEQDADTSLRDLEGMTVWHQAAEEGNIQALSILLSKPVDAASAIGLKANDGRTALLCASANGSTEAMSLLLSAGGSLTETTSDGCSPLHCAAESGSLEGIEFLIGQELIHVREDIAEIVRVLLEKGVGPCKARNDGCTSLHELVEMIKKKLDDYDEDMENEPDHLFAASRVLLKKLLEKSRLASDLKLGFRADILRVFVSFPGEHEIVLGLLELGLDCNIPSANGRTALMAAANSGNGAIFESLLLHGADPSITDSGLNALHFACFGDHKNILVRLRETSIDWNNQATVSIMGVQRTNITALHIAAQIGKSSILEYLLNQALMSNIDARTNCGETPLFVAAFSRRPLNVSLLLSNGADTTLVDHFGNSEIHWAVKYGFEEVISEFIRHGSDLGLPNSLGLTPEMVARKMGHEALAKAIMDYVDEHNNGPNTSPRSQRPGRIHGASEALKVALDIGDLELCTRVVESGANLGSGFGCCTGCTPLLYSLHKGQLTIAEYLVSQGASTASSTCELWSSRGFNAFHYAAVSGSVNLLRLLLEKAPSEIYISHDPIHPIHLAVLGCHAECVQLMIDHVNQGMNALPYRIFHYGDWNTNTGKGRTHFDQLGTLQEALGRIIDLQVRGDMLDWAWCSTPGEAFPEVFSTAKPIHIAAYKGFSHIVLLLLAHGASMNSEDRNLETPLHYAATNGQTAMVKLLLDSGANPNAVNSLLETPFLTAVDRGDVDSTRLLLKSGANFQLQNRYGQKALHLAARSGARDVFVFLMNATAGHDLDAEDIGGRSILYEAAQGSNVGMTFLLNLAPSAGAYRPRMKNILNTVLEYRSTSEVRMLLRRFPTGLLPELLNHRALNGGTPLHLAAMLSKLDMINLLLDAGAQLELEGSEYGTALMGPCATGRIAAVKLLVRRGARTSYVKDGRSFSALLAAKHHPDVRRWLLVGRFLEGPRLLTYKEVPKES</sequence>
<dbReference type="SUPFAM" id="SSF48403">
    <property type="entry name" value="Ankyrin repeat"/>
    <property type="match status" value="5"/>
</dbReference>
<proteinExistence type="predicted"/>
<dbReference type="SMART" id="SM00248">
    <property type="entry name" value="ANK"/>
    <property type="match status" value="23"/>
</dbReference>
<feature type="repeat" description="ANK" evidence="3">
    <location>
        <begin position="929"/>
        <end position="961"/>
    </location>
</feature>
<dbReference type="InterPro" id="IPR002110">
    <property type="entry name" value="Ankyrin_rpt"/>
</dbReference>
<evidence type="ECO:0000256" key="3">
    <source>
        <dbReference type="PROSITE-ProRule" id="PRU00023"/>
    </source>
</evidence>
<dbReference type="Gene3D" id="1.25.40.20">
    <property type="entry name" value="Ankyrin repeat-containing domain"/>
    <property type="match status" value="7"/>
</dbReference>
<keyword evidence="2 3" id="KW-0040">ANK repeat</keyword>
<evidence type="ECO:0000256" key="2">
    <source>
        <dbReference type="ARBA" id="ARBA00023043"/>
    </source>
</evidence>